<dbReference type="Gene3D" id="3.40.710.10">
    <property type="entry name" value="DD-peptidase/beta-lactamase superfamily"/>
    <property type="match status" value="1"/>
</dbReference>
<dbReference type="Proteomes" id="UP000009309">
    <property type="component" value="Unassembled WGS sequence"/>
</dbReference>
<keyword evidence="1" id="KW-0732">Signal</keyword>
<evidence type="ECO:0000313" key="4">
    <source>
        <dbReference type="EMBL" id="CCH54613.1"/>
    </source>
</evidence>
<evidence type="ECO:0000259" key="3">
    <source>
        <dbReference type="Pfam" id="PF11954"/>
    </source>
</evidence>
<dbReference type="RefSeq" id="WP_009283189.1">
    <property type="nucleotide sequence ID" value="NZ_CAIT01000007.1"/>
</dbReference>
<dbReference type="STRING" id="1185876.BN8_03804"/>
<feature type="signal peptide" evidence="1">
    <location>
        <begin position="1"/>
        <end position="20"/>
    </location>
</feature>
<dbReference type="EMBL" id="CAIT01000007">
    <property type="protein sequence ID" value="CCH54613.1"/>
    <property type="molecule type" value="Genomic_DNA"/>
</dbReference>
<dbReference type="InterPro" id="IPR001466">
    <property type="entry name" value="Beta-lactam-related"/>
</dbReference>
<dbReference type="PANTHER" id="PTHR46825:SF15">
    <property type="entry name" value="BETA-LACTAMASE-RELATED DOMAIN-CONTAINING PROTEIN"/>
    <property type="match status" value="1"/>
</dbReference>
<dbReference type="AlphaFoldDB" id="I2GL37"/>
<keyword evidence="4" id="KW-0378">Hydrolase</keyword>
<evidence type="ECO:0000313" key="5">
    <source>
        <dbReference type="Proteomes" id="UP000009309"/>
    </source>
</evidence>
<name>I2GL37_9BACT</name>
<organism evidence="4 5">
    <name type="scientific">Fibrisoma limi BUZ 3</name>
    <dbReference type="NCBI Taxonomy" id="1185876"/>
    <lineage>
        <taxon>Bacteria</taxon>
        <taxon>Pseudomonadati</taxon>
        <taxon>Bacteroidota</taxon>
        <taxon>Cytophagia</taxon>
        <taxon>Cytophagales</taxon>
        <taxon>Spirosomataceae</taxon>
        <taxon>Fibrisoma</taxon>
    </lineage>
</organism>
<reference evidence="4 5" key="1">
    <citation type="journal article" date="2012" name="J. Bacteriol.">
        <title>Genome Sequence of the Filamentous Bacterium Fibrisoma limi BUZ 3T.</title>
        <authorList>
            <person name="Filippini M."/>
            <person name="Qi W."/>
            <person name="Jaenicke S."/>
            <person name="Goesmann A."/>
            <person name="Smits T.H."/>
            <person name="Bagheri H.C."/>
        </authorList>
    </citation>
    <scope>NUCLEOTIDE SEQUENCE [LARGE SCALE GENOMIC DNA]</scope>
    <source>
        <strain evidence="5">BUZ 3T</strain>
    </source>
</reference>
<dbReference type="SUPFAM" id="SSF56601">
    <property type="entry name" value="beta-lactamase/transpeptidase-like"/>
    <property type="match status" value="1"/>
</dbReference>
<dbReference type="GO" id="GO:0008800">
    <property type="term" value="F:beta-lactamase activity"/>
    <property type="evidence" value="ECO:0007669"/>
    <property type="project" value="UniProtKB-EC"/>
</dbReference>
<gene>
    <name evidence="4" type="primary">ampH</name>
    <name evidence="4" type="ORF">BN8_03804</name>
</gene>
<feature type="domain" description="Peptidase S12 Pab87-related C-terminal" evidence="3">
    <location>
        <begin position="411"/>
        <end position="506"/>
    </location>
</feature>
<dbReference type="InterPro" id="IPR050491">
    <property type="entry name" value="AmpC-like"/>
</dbReference>
<feature type="chain" id="PRO_5003659680" evidence="1">
    <location>
        <begin position="21"/>
        <end position="513"/>
    </location>
</feature>
<dbReference type="Gene3D" id="2.40.128.600">
    <property type="match status" value="1"/>
</dbReference>
<accession>I2GL37</accession>
<evidence type="ECO:0000256" key="1">
    <source>
        <dbReference type="SAM" id="SignalP"/>
    </source>
</evidence>
<dbReference type="eggNOG" id="COG1680">
    <property type="taxonomic scope" value="Bacteria"/>
</dbReference>
<dbReference type="InterPro" id="IPR021860">
    <property type="entry name" value="Peptidase_S12_Pab87-rel_C"/>
</dbReference>
<keyword evidence="5" id="KW-1185">Reference proteome</keyword>
<dbReference type="EC" id="3.5.2.6" evidence="4"/>
<dbReference type="OrthoDB" id="1522765at2"/>
<evidence type="ECO:0000259" key="2">
    <source>
        <dbReference type="Pfam" id="PF00144"/>
    </source>
</evidence>
<dbReference type="Pfam" id="PF11954">
    <property type="entry name" value="DUF3471"/>
    <property type="match status" value="1"/>
</dbReference>
<protein>
    <submittedName>
        <fullName evidence="4">Beta-lactamase</fullName>
        <ecNumber evidence="4">3.5.2.6</ecNumber>
    </submittedName>
</protein>
<dbReference type="InterPro" id="IPR012338">
    <property type="entry name" value="Beta-lactam/transpept-like"/>
</dbReference>
<dbReference type="Pfam" id="PF00144">
    <property type="entry name" value="Beta-lactamase"/>
    <property type="match status" value="1"/>
</dbReference>
<sequence length="513" mass="57683">MRRPIAFLFVLACLTSQALSQSQPAFITDSLDTYIKRGMADWQIPGLAIAIVKDGKVVVSKGYGVREVGKTDPVDENTLFLIASNTKLFTGTALAKLEDDKKLSLNDKVTKFFPDYKLYDPAATQLVTVRDLLCHRLGTKTFQGDFTFWDTNLSRQEVINRMRLLKPPGQFRQDYGYCNSGFVTAGEIIPKVAGQSWEQYVESNIVRPLGMTNTYMLTAGAEGRPNIARPYTTSFTLDGKLVRLPYDNVDNLAPAGSMVSCVNDLSKWLIMQLDSGRFDGKQILPWRVLQRTRDANTIMGSRKSTVYPRHFQAYGLGTIMSDHNGRQVYAHTGGAFGFVTNTCFVPEEKLGITILTNQDNQNFFELLRYMIMDAYLGVPYTDRSRFLLNLIKPDEQKQVQELEALANRVAKKNKPTLPLAAYAGTYRNELYGSITIRPNGDGLKIAFEHHPNLTATLDYMDGNEFRMTYSNQAFGVFPAKFTINGNTVQGVEIKASDFVEYDPYQFTKVTRGQ</sequence>
<feature type="domain" description="Beta-lactamase-related" evidence="2">
    <location>
        <begin position="31"/>
        <end position="365"/>
    </location>
</feature>
<comment type="caution">
    <text evidence="4">The sequence shown here is derived from an EMBL/GenBank/DDBJ whole genome shotgun (WGS) entry which is preliminary data.</text>
</comment>
<proteinExistence type="predicted"/>
<dbReference type="PANTHER" id="PTHR46825">
    <property type="entry name" value="D-ALANYL-D-ALANINE-CARBOXYPEPTIDASE/ENDOPEPTIDASE AMPH"/>
    <property type="match status" value="1"/>
</dbReference>